<sequence length="50" mass="5862">MLHSRFHYNLPTLECIDDAGDLDDPDPDWFTLAILYSLYSPALKRTKYDN</sequence>
<accession>W2ZFG8</accession>
<dbReference type="EMBL" id="ANIY01001602">
    <property type="protein sequence ID" value="ETP46102.1"/>
    <property type="molecule type" value="Genomic_DNA"/>
</dbReference>
<reference evidence="1 2" key="1">
    <citation type="submission" date="2013-11" db="EMBL/GenBank/DDBJ databases">
        <title>The Genome Sequence of Phytophthora parasitica P10297.</title>
        <authorList>
            <consortium name="The Broad Institute Genomics Platform"/>
            <person name="Russ C."/>
            <person name="Tyler B."/>
            <person name="Panabieres F."/>
            <person name="Shan W."/>
            <person name="Tripathy S."/>
            <person name="Grunwald N."/>
            <person name="Machado M."/>
            <person name="Johnson C.S."/>
            <person name="Walker B."/>
            <person name="Young S.K."/>
            <person name="Zeng Q."/>
            <person name="Gargeya S."/>
            <person name="Fitzgerald M."/>
            <person name="Haas B."/>
            <person name="Abouelleil A."/>
            <person name="Allen A.W."/>
            <person name="Alvarado L."/>
            <person name="Arachchi H.M."/>
            <person name="Berlin A.M."/>
            <person name="Chapman S.B."/>
            <person name="Gainer-Dewar J."/>
            <person name="Goldberg J."/>
            <person name="Griggs A."/>
            <person name="Gujja S."/>
            <person name="Hansen M."/>
            <person name="Howarth C."/>
            <person name="Imamovic A."/>
            <person name="Ireland A."/>
            <person name="Larimer J."/>
            <person name="McCowan C."/>
            <person name="Murphy C."/>
            <person name="Pearson M."/>
            <person name="Poon T.W."/>
            <person name="Priest M."/>
            <person name="Roberts A."/>
            <person name="Saif S."/>
            <person name="Shea T."/>
            <person name="Sisk P."/>
            <person name="Sykes S."/>
            <person name="Wortman J."/>
            <person name="Nusbaum C."/>
            <person name="Birren B."/>
        </authorList>
    </citation>
    <scope>NUCLEOTIDE SEQUENCE [LARGE SCALE GENOMIC DNA]</scope>
    <source>
        <strain evidence="1 2">P10297</strain>
    </source>
</reference>
<protein>
    <submittedName>
        <fullName evidence="1">Uncharacterized protein</fullName>
    </submittedName>
</protein>
<gene>
    <name evidence="1" type="ORF">F442_07607</name>
</gene>
<proteinExistence type="predicted"/>
<name>W2ZFG8_PHYNI</name>
<evidence type="ECO:0000313" key="2">
    <source>
        <dbReference type="Proteomes" id="UP000018948"/>
    </source>
</evidence>
<evidence type="ECO:0000313" key="1">
    <source>
        <dbReference type="EMBL" id="ETP46102.1"/>
    </source>
</evidence>
<comment type="caution">
    <text evidence="1">The sequence shown here is derived from an EMBL/GenBank/DDBJ whole genome shotgun (WGS) entry which is preliminary data.</text>
</comment>
<organism evidence="1 2">
    <name type="scientific">Phytophthora nicotianae P10297</name>
    <dbReference type="NCBI Taxonomy" id="1317064"/>
    <lineage>
        <taxon>Eukaryota</taxon>
        <taxon>Sar</taxon>
        <taxon>Stramenopiles</taxon>
        <taxon>Oomycota</taxon>
        <taxon>Peronosporomycetes</taxon>
        <taxon>Peronosporales</taxon>
        <taxon>Peronosporaceae</taxon>
        <taxon>Phytophthora</taxon>
    </lineage>
</organism>
<dbReference type="Proteomes" id="UP000018948">
    <property type="component" value="Unassembled WGS sequence"/>
</dbReference>
<dbReference type="AlphaFoldDB" id="W2ZFG8"/>
<feature type="non-terminal residue" evidence="1">
    <location>
        <position position="50"/>
    </location>
</feature>